<keyword evidence="2" id="KW-1185">Reference proteome</keyword>
<evidence type="ECO:0000313" key="2">
    <source>
        <dbReference type="Proteomes" id="UP000270094"/>
    </source>
</evidence>
<accession>A0A3P7KRJ0</accession>
<gene>
    <name evidence="1" type="ORF">SVUK_LOCUS8133</name>
</gene>
<reference evidence="1 2" key="1">
    <citation type="submission" date="2018-11" db="EMBL/GenBank/DDBJ databases">
        <authorList>
            <consortium name="Pathogen Informatics"/>
        </authorList>
    </citation>
    <scope>NUCLEOTIDE SEQUENCE [LARGE SCALE GENOMIC DNA]</scope>
</reference>
<name>A0A3P7KRJ0_STRVU</name>
<proteinExistence type="predicted"/>
<protein>
    <submittedName>
        <fullName evidence="1">Uncharacterized protein</fullName>
    </submittedName>
</protein>
<evidence type="ECO:0000313" key="1">
    <source>
        <dbReference type="EMBL" id="VDM73135.1"/>
    </source>
</evidence>
<dbReference type="Proteomes" id="UP000270094">
    <property type="component" value="Unassembled WGS sequence"/>
</dbReference>
<dbReference type="EMBL" id="UYYB01029090">
    <property type="protein sequence ID" value="VDM73135.1"/>
    <property type="molecule type" value="Genomic_DNA"/>
</dbReference>
<sequence>MSEEGKHKIERFGSGLRKENGDYFVGLLAARLPHGNSFSKDDVGHKSHPTVGFMRRSITFSPTEVLPNGLLSATILQFTNLNASHL</sequence>
<organism evidence="1 2">
    <name type="scientific">Strongylus vulgaris</name>
    <name type="common">Blood worm</name>
    <dbReference type="NCBI Taxonomy" id="40348"/>
    <lineage>
        <taxon>Eukaryota</taxon>
        <taxon>Metazoa</taxon>
        <taxon>Ecdysozoa</taxon>
        <taxon>Nematoda</taxon>
        <taxon>Chromadorea</taxon>
        <taxon>Rhabditida</taxon>
        <taxon>Rhabditina</taxon>
        <taxon>Rhabditomorpha</taxon>
        <taxon>Strongyloidea</taxon>
        <taxon>Strongylidae</taxon>
        <taxon>Strongylus</taxon>
    </lineage>
</organism>
<dbReference type="AlphaFoldDB" id="A0A3P7KRJ0"/>